<gene>
    <name evidence="6" type="ORF">TRFO_36619</name>
</gene>
<reference evidence="6" key="1">
    <citation type="submission" date="2016-10" db="EMBL/GenBank/DDBJ databases">
        <authorList>
            <person name="Benchimol M."/>
            <person name="Almeida L.G."/>
            <person name="Vasconcelos A.T."/>
            <person name="Perreira-Neves A."/>
            <person name="Rosa I.A."/>
            <person name="Tasca T."/>
            <person name="Bogo M.R."/>
            <person name="de Souza W."/>
        </authorList>
    </citation>
    <scope>NUCLEOTIDE SEQUENCE [LARGE SCALE GENOMIC DNA]</scope>
    <source>
        <strain evidence="6">K</strain>
    </source>
</reference>
<dbReference type="InterPro" id="IPR016024">
    <property type="entry name" value="ARM-type_fold"/>
</dbReference>
<dbReference type="Gene3D" id="1.25.10.10">
    <property type="entry name" value="Leucine-rich Repeat Variant"/>
    <property type="match status" value="1"/>
</dbReference>
<evidence type="ECO:0000256" key="3">
    <source>
        <dbReference type="ARBA" id="ARBA00022490"/>
    </source>
</evidence>
<dbReference type="EMBL" id="MLAK01001130">
    <property type="protein sequence ID" value="OHS97201.1"/>
    <property type="molecule type" value="Genomic_DNA"/>
</dbReference>
<organism evidence="6 7">
    <name type="scientific">Tritrichomonas foetus</name>
    <dbReference type="NCBI Taxonomy" id="1144522"/>
    <lineage>
        <taxon>Eukaryota</taxon>
        <taxon>Metamonada</taxon>
        <taxon>Parabasalia</taxon>
        <taxon>Tritrichomonadida</taxon>
        <taxon>Tritrichomonadidae</taxon>
        <taxon>Tritrichomonas</taxon>
    </lineage>
</organism>
<evidence type="ECO:0000256" key="4">
    <source>
        <dbReference type="ARBA" id="ARBA00022737"/>
    </source>
</evidence>
<dbReference type="VEuPathDB" id="TrichDB:TRFO_36619"/>
<dbReference type="Proteomes" id="UP000179807">
    <property type="component" value="Unassembled WGS sequence"/>
</dbReference>
<dbReference type="RefSeq" id="XP_068350338.1">
    <property type="nucleotide sequence ID" value="XM_068510938.1"/>
</dbReference>
<keyword evidence="2" id="KW-0813">Transport</keyword>
<evidence type="ECO:0000256" key="2">
    <source>
        <dbReference type="ARBA" id="ARBA00022448"/>
    </source>
</evidence>
<keyword evidence="5" id="KW-0653">Protein transport</keyword>
<comment type="subcellular location">
    <subcellularLocation>
        <location evidence="1">Cytoplasm</location>
    </subcellularLocation>
</comment>
<dbReference type="InterPro" id="IPR011989">
    <property type="entry name" value="ARM-like"/>
</dbReference>
<evidence type="ECO:0000256" key="5">
    <source>
        <dbReference type="ARBA" id="ARBA00022927"/>
    </source>
</evidence>
<accession>A0A1J4JEV7</accession>
<evidence type="ECO:0000256" key="1">
    <source>
        <dbReference type="ARBA" id="ARBA00004496"/>
    </source>
</evidence>
<keyword evidence="4" id="KW-0677">Repeat</keyword>
<dbReference type="GO" id="GO:0006606">
    <property type="term" value="P:protein import into nucleus"/>
    <property type="evidence" value="ECO:0007669"/>
    <property type="project" value="InterPro"/>
</dbReference>
<comment type="caution">
    <text evidence="6">The sequence shown here is derived from an EMBL/GenBank/DDBJ whole genome shotgun (WGS) entry which is preliminary data.</text>
</comment>
<sequence>MDLNEFRNAILGANSNNPEQQSQCHNFIVQFRRKNFHQYITSNIMLVANQQDPTSACFAVTLIFSEAKTGNLFEDEDTIANFWNLYITCVPVVFQSAIFPHHIKIIVSNTVALFAIHVYNQTKNTFIQQFILKLFEEHPEYETYIINCIMEIVVGCEEMGGFPPQIISQFLVAPLRNENSYVPRCKLFFAVAMNAASDPNLSNLYISQYSSIPPQFLKDVLIIIDTFAEKSASFFEPHLGTIIPFLCSIGLDRNCEHRNLALYCLGSIAQCDPNMCHHHPEFFQPVIHCLIQVMSEINDDTPFEYDPNNLESCTVASDVLKAITESSEDIQNYYSCVDQICIQTLQMPQGAPWPCLHAIVSALFDMNPGRILICQNDDDGVENPNYQPIRDFVSRFIPFLTNPQTHQRVRIAIYKLYSLLSTSMLNYFQNGVHDILLPVLKVMVTAETVKEVQIASAEALKSFFKQVLPSVILKFFPQTFEEIITILQHSPPYLYRSLVQCISYFASVDKLFYPYLASYVSVLQNLYSQTTDIRLRFTIIISMTNAFFMLKKTPPDVYAVLLCFLNDTITLIQNNRLDETSHDCYTSIMNILHFLGHYAAPFVSVLLPKALERATEEIQINQYQQFESVESSSMLIKIPSLQTGMKCYALTSDVKTVVQSLQMMRQILTCLSFNIRPHLYKYIAIVQKWITCQYYIPEVTIHAWYLLYSIIINFIEQPEIMPLIPLVFDNFNISIGTGPKAFNKEIINIMTQVVELAHSKDWVEQSRITELLSKLILYADQVLVEKTQFFEKIHHFLGDQDTKEMSLFNETLDKIAYLFEIFLNCYTELSVSFIQQNYLQQINSYLLSPTSIIYGIDIMTFYIVKVNDLPTALSWIACLFDIGIKCDETSIHAFNFLIKVLSAYLLPQDFALKLQSKFEEFLQNPELGEQDNLAGISDAALAAFTVFIQKNTAFIDNDSALNTWCQAFPVWKENETSNYVYEFLASMYENRSNSVFSEENFGRFLSNVINVMGTLMMSNEITERFGQIIRNLVNDPIHGRMIVEYFSNELNPNQKLFIDNIICGSPKVG</sequence>
<dbReference type="AlphaFoldDB" id="A0A1J4JEV7"/>
<dbReference type="PANTHER" id="PTHR10527">
    <property type="entry name" value="IMPORTIN BETA"/>
    <property type="match status" value="1"/>
</dbReference>
<protein>
    <recommendedName>
        <fullName evidence="8">Importin N-terminal domain-containing protein</fullName>
    </recommendedName>
</protein>
<dbReference type="GeneID" id="94845642"/>
<evidence type="ECO:0000313" key="7">
    <source>
        <dbReference type="Proteomes" id="UP000179807"/>
    </source>
</evidence>
<name>A0A1J4JEV7_9EUKA</name>
<dbReference type="GO" id="GO:0005737">
    <property type="term" value="C:cytoplasm"/>
    <property type="evidence" value="ECO:0007669"/>
    <property type="project" value="UniProtKB-SubCell"/>
</dbReference>
<dbReference type="InterPro" id="IPR040122">
    <property type="entry name" value="Importin_beta"/>
</dbReference>
<keyword evidence="7" id="KW-1185">Reference proteome</keyword>
<dbReference type="SUPFAM" id="SSF48371">
    <property type="entry name" value="ARM repeat"/>
    <property type="match status" value="2"/>
</dbReference>
<proteinExistence type="predicted"/>
<keyword evidence="3" id="KW-0963">Cytoplasm</keyword>
<evidence type="ECO:0008006" key="8">
    <source>
        <dbReference type="Google" id="ProtNLM"/>
    </source>
</evidence>
<evidence type="ECO:0000313" key="6">
    <source>
        <dbReference type="EMBL" id="OHS97201.1"/>
    </source>
</evidence>
<dbReference type="OrthoDB" id="543373at2759"/>